<dbReference type="Pfam" id="PF03547">
    <property type="entry name" value="Mem_trans"/>
    <property type="match status" value="1"/>
</dbReference>
<evidence type="ECO:0000313" key="9">
    <source>
        <dbReference type="EMBL" id="MDC0710770.1"/>
    </source>
</evidence>
<keyword evidence="3" id="KW-0813">Transport</keyword>
<feature type="transmembrane region" description="Helical" evidence="8">
    <location>
        <begin position="163"/>
        <end position="180"/>
    </location>
</feature>
<evidence type="ECO:0000256" key="7">
    <source>
        <dbReference type="ARBA" id="ARBA00023136"/>
    </source>
</evidence>
<gene>
    <name evidence="9" type="ORF">POL68_20000</name>
</gene>
<evidence type="ECO:0000313" key="10">
    <source>
        <dbReference type="Proteomes" id="UP001221838"/>
    </source>
</evidence>
<evidence type="ECO:0000256" key="4">
    <source>
        <dbReference type="ARBA" id="ARBA00022475"/>
    </source>
</evidence>
<comment type="similarity">
    <text evidence="2">Belongs to the auxin efflux carrier (TC 2.A.69) family.</text>
</comment>
<keyword evidence="6 8" id="KW-1133">Transmembrane helix</keyword>
<protein>
    <submittedName>
        <fullName evidence="9">AEC family transporter</fullName>
    </submittedName>
</protein>
<dbReference type="InterPro" id="IPR004776">
    <property type="entry name" value="Mem_transp_PIN-like"/>
</dbReference>
<sequence length="302" mass="31721">MVTVLSLLGVCLVLGALARRSGRFPPQTSAVLNTFVLHVSLPALVLGVVHRLAFRPELLVAAVTPWFVFLGAWGLCQGLGPRLGLGRTSIAALVLTAGLSNTAFVGLPMAEALLGREGLAVAVVVDQLGSFLLLATLATFIAVRASSGETPPSPATLLRKVASFPPFLALVLALVLRPWAFPGWAEALLERLSMPLTPLTLFSVGFQLQLRGIRSRLGGLALGLSYKLALAPALVMLGLWLVPGMAPVVREAALLQNAMAPMVSGAILASEHELDVELAVLMVGLGIPLSFATAPLWLWLAR</sequence>
<comment type="caution">
    <text evidence="9">The sequence shown here is derived from an EMBL/GenBank/DDBJ whole genome shotgun (WGS) entry which is preliminary data.</text>
</comment>
<feature type="transmembrane region" description="Helical" evidence="8">
    <location>
        <begin position="119"/>
        <end position="143"/>
    </location>
</feature>
<dbReference type="RefSeq" id="WP_272140521.1">
    <property type="nucleotide sequence ID" value="NZ_JAQNDM010000002.1"/>
</dbReference>
<evidence type="ECO:0000256" key="5">
    <source>
        <dbReference type="ARBA" id="ARBA00022692"/>
    </source>
</evidence>
<dbReference type="Gene3D" id="1.20.1530.20">
    <property type="match status" value="1"/>
</dbReference>
<keyword evidence="7 8" id="KW-0472">Membrane</keyword>
<evidence type="ECO:0000256" key="6">
    <source>
        <dbReference type="ARBA" id="ARBA00022989"/>
    </source>
</evidence>
<proteinExistence type="inferred from homology"/>
<feature type="transmembrane region" description="Helical" evidence="8">
    <location>
        <begin position="28"/>
        <end position="49"/>
    </location>
</feature>
<feature type="transmembrane region" description="Helical" evidence="8">
    <location>
        <begin position="278"/>
        <end position="300"/>
    </location>
</feature>
<keyword evidence="4" id="KW-1003">Cell membrane</keyword>
<keyword evidence="10" id="KW-1185">Reference proteome</keyword>
<evidence type="ECO:0000256" key="8">
    <source>
        <dbReference type="SAM" id="Phobius"/>
    </source>
</evidence>
<reference evidence="9 10" key="1">
    <citation type="submission" date="2022-11" db="EMBL/GenBank/DDBJ databases">
        <title>Minimal conservation of predation-associated metabolite biosynthetic gene clusters underscores biosynthetic potential of Myxococcota including descriptions for ten novel species: Archangium lansinium sp. nov., Myxococcus landrumus sp. nov., Nannocystis bai.</title>
        <authorList>
            <person name="Ahearne A."/>
            <person name="Stevens C."/>
            <person name="Dowd S."/>
        </authorList>
    </citation>
    <scope>NUCLEOTIDE SEQUENCE [LARGE SCALE GENOMIC DNA]</scope>
    <source>
        <strain evidence="9 10">NCWAL01</strain>
    </source>
</reference>
<feature type="transmembrane region" description="Helical" evidence="8">
    <location>
        <begin position="58"/>
        <end position="80"/>
    </location>
</feature>
<evidence type="ECO:0000256" key="2">
    <source>
        <dbReference type="ARBA" id="ARBA00010145"/>
    </source>
</evidence>
<dbReference type="PANTHER" id="PTHR36838:SF1">
    <property type="entry name" value="SLR1864 PROTEIN"/>
    <property type="match status" value="1"/>
</dbReference>
<feature type="transmembrane region" description="Helical" evidence="8">
    <location>
        <begin position="222"/>
        <end position="242"/>
    </location>
</feature>
<evidence type="ECO:0000256" key="1">
    <source>
        <dbReference type="ARBA" id="ARBA00004651"/>
    </source>
</evidence>
<dbReference type="EMBL" id="JAQNDM010000002">
    <property type="protein sequence ID" value="MDC0710770.1"/>
    <property type="molecule type" value="Genomic_DNA"/>
</dbReference>
<evidence type="ECO:0000256" key="3">
    <source>
        <dbReference type="ARBA" id="ARBA00022448"/>
    </source>
</evidence>
<feature type="transmembrane region" description="Helical" evidence="8">
    <location>
        <begin position="86"/>
        <end position="107"/>
    </location>
</feature>
<comment type="subcellular location">
    <subcellularLocation>
        <location evidence="1">Cell membrane</location>
        <topology evidence="1">Multi-pass membrane protein</topology>
    </subcellularLocation>
</comment>
<accession>A0ABT5DAR7</accession>
<name>A0ABT5DAR7_9BACT</name>
<keyword evidence="5 8" id="KW-0812">Transmembrane</keyword>
<dbReference type="InterPro" id="IPR038770">
    <property type="entry name" value="Na+/solute_symporter_sf"/>
</dbReference>
<dbReference type="PANTHER" id="PTHR36838">
    <property type="entry name" value="AUXIN EFFLUX CARRIER FAMILY PROTEIN"/>
    <property type="match status" value="1"/>
</dbReference>
<dbReference type="Proteomes" id="UP001221838">
    <property type="component" value="Unassembled WGS sequence"/>
</dbReference>
<organism evidence="9 10">
    <name type="scientific">Stigmatella ashevillensis</name>
    <dbReference type="NCBI Taxonomy" id="2995309"/>
    <lineage>
        <taxon>Bacteria</taxon>
        <taxon>Pseudomonadati</taxon>
        <taxon>Myxococcota</taxon>
        <taxon>Myxococcia</taxon>
        <taxon>Myxococcales</taxon>
        <taxon>Cystobacterineae</taxon>
        <taxon>Archangiaceae</taxon>
        <taxon>Stigmatella</taxon>
    </lineage>
</organism>